<reference evidence="6 7" key="1">
    <citation type="submission" date="2015-10" db="EMBL/GenBank/DDBJ databases">
        <title>Draft genome sequence of Streptomyces corchorusii DSM 40340, type strain for the species Streptomyces corchorusii.</title>
        <authorList>
            <person name="Ruckert C."/>
            <person name="Winkler A."/>
            <person name="Kalinowski J."/>
            <person name="Kampfer P."/>
            <person name="Glaeser S."/>
        </authorList>
    </citation>
    <scope>NUCLEOTIDE SEQUENCE [LARGE SCALE GENOMIC DNA]</scope>
    <source>
        <strain evidence="6 7">DSM 40340</strain>
    </source>
</reference>
<name>A0A101PR34_STRCK</name>
<dbReference type="Proteomes" id="UP000053398">
    <property type="component" value="Unassembled WGS sequence"/>
</dbReference>
<dbReference type="PANTHER" id="PTHR42847:SF4">
    <property type="entry name" value="ALKANESULFONATE MONOOXYGENASE-RELATED"/>
    <property type="match status" value="1"/>
</dbReference>
<dbReference type="EMBL" id="LMWP01000062">
    <property type="protein sequence ID" value="KUN16129.1"/>
    <property type="molecule type" value="Genomic_DNA"/>
</dbReference>
<dbReference type="SUPFAM" id="SSF51679">
    <property type="entry name" value="Bacterial luciferase-like"/>
    <property type="match status" value="1"/>
</dbReference>
<keyword evidence="3" id="KW-0560">Oxidoreductase</keyword>
<dbReference type="PANTHER" id="PTHR42847">
    <property type="entry name" value="ALKANESULFONATE MONOOXYGENASE"/>
    <property type="match status" value="1"/>
</dbReference>
<keyword evidence="4" id="KW-0503">Monooxygenase</keyword>
<dbReference type="Gene3D" id="3.20.20.30">
    <property type="entry name" value="Luciferase-like domain"/>
    <property type="match status" value="1"/>
</dbReference>
<sequence>MQIYGDNVRFGIHSGQLHGSYDVCVRLWRTAERLGYDWVSLIDHLRPHLYAPDQPCFEGTTLLAALAGVTSRIRCAILVTSATWRHPAVTASIAATIDHISGGRLELGMGAGGPDRAHAQYGLPFPAPRERLERLDEACRILRMLWTQDTSTFDGRHFRLSDACLAPKPLQAHLPLVIGGDGLKTRRIAAEHGDIWNALADTPEGYRAKAEAFDEQCAAVGRDPADVRRSVTFRAVLVEREEQLPGRAAELLDGVHDEVRAEYLSFGTAEQCVEDLKPYVDLGVRDFLLAVKSPIDWLTVELVATRVAPALKEYAALSRR</sequence>
<evidence type="ECO:0000259" key="5">
    <source>
        <dbReference type="Pfam" id="PF00296"/>
    </source>
</evidence>
<feature type="domain" description="Luciferase-like" evidence="5">
    <location>
        <begin position="19"/>
        <end position="254"/>
    </location>
</feature>
<evidence type="ECO:0000256" key="3">
    <source>
        <dbReference type="ARBA" id="ARBA00023002"/>
    </source>
</evidence>
<evidence type="ECO:0000256" key="4">
    <source>
        <dbReference type="ARBA" id="ARBA00023033"/>
    </source>
</evidence>
<dbReference type="GO" id="GO:0008726">
    <property type="term" value="F:alkanesulfonate monooxygenase activity"/>
    <property type="evidence" value="ECO:0007669"/>
    <property type="project" value="TreeGrafter"/>
</dbReference>
<keyword evidence="7" id="KW-1185">Reference proteome</keyword>
<dbReference type="Pfam" id="PF00296">
    <property type="entry name" value="Bac_luciferase"/>
    <property type="match status" value="1"/>
</dbReference>
<keyword evidence="2" id="KW-0288">FMN</keyword>
<comment type="caution">
    <text evidence="6">The sequence shown here is derived from an EMBL/GenBank/DDBJ whole genome shotgun (WGS) entry which is preliminary data.</text>
</comment>
<evidence type="ECO:0000256" key="1">
    <source>
        <dbReference type="ARBA" id="ARBA00022630"/>
    </source>
</evidence>
<organism evidence="6 7">
    <name type="scientific">Streptomyces corchorusii</name>
    <name type="common">Streptomyces chibaensis</name>
    <dbReference type="NCBI Taxonomy" id="1903"/>
    <lineage>
        <taxon>Bacteria</taxon>
        <taxon>Bacillati</taxon>
        <taxon>Actinomycetota</taxon>
        <taxon>Actinomycetes</taxon>
        <taxon>Kitasatosporales</taxon>
        <taxon>Streptomycetaceae</taxon>
        <taxon>Streptomyces</taxon>
    </lineage>
</organism>
<evidence type="ECO:0000313" key="7">
    <source>
        <dbReference type="Proteomes" id="UP000053398"/>
    </source>
</evidence>
<keyword evidence="1" id="KW-0285">Flavoprotein</keyword>
<protein>
    <submittedName>
        <fullName evidence="6">Luciferase</fullName>
    </submittedName>
</protein>
<dbReference type="RefSeq" id="WP_059266772.1">
    <property type="nucleotide sequence ID" value="NZ_KQ948375.1"/>
</dbReference>
<accession>A0A101PR34</accession>
<gene>
    <name evidence="6" type="ORF">AQJ11_40670</name>
</gene>
<dbReference type="InterPro" id="IPR050172">
    <property type="entry name" value="SsuD_RutA_monooxygenase"/>
</dbReference>
<dbReference type="AlphaFoldDB" id="A0A101PR34"/>
<dbReference type="GO" id="GO:0046306">
    <property type="term" value="P:alkanesulfonate catabolic process"/>
    <property type="evidence" value="ECO:0007669"/>
    <property type="project" value="TreeGrafter"/>
</dbReference>
<dbReference type="InterPro" id="IPR036661">
    <property type="entry name" value="Luciferase-like_sf"/>
</dbReference>
<dbReference type="InterPro" id="IPR011251">
    <property type="entry name" value="Luciferase-like_dom"/>
</dbReference>
<evidence type="ECO:0000256" key="2">
    <source>
        <dbReference type="ARBA" id="ARBA00022643"/>
    </source>
</evidence>
<proteinExistence type="predicted"/>
<evidence type="ECO:0000313" key="6">
    <source>
        <dbReference type="EMBL" id="KUN16129.1"/>
    </source>
</evidence>